<reference evidence="2 3" key="2">
    <citation type="submission" date="2015-01" db="EMBL/GenBank/DDBJ databases">
        <authorList>
            <consortium name="NBRP consortium"/>
            <person name="Sawabe T."/>
            <person name="Meirelles P."/>
            <person name="Feng G."/>
            <person name="Sayaka M."/>
            <person name="Hattori M."/>
            <person name="Ohkuma M."/>
        </authorList>
    </citation>
    <scope>NUCLEOTIDE SEQUENCE [LARGE SCALE GENOMIC DNA]</scope>
    <source>
        <strain evidence="2 3">JCM19232</strain>
    </source>
</reference>
<keyword evidence="2" id="KW-0378">Hydrolase</keyword>
<dbReference type="Gene3D" id="3.30.428.10">
    <property type="entry name" value="HIT-like"/>
    <property type="match status" value="1"/>
</dbReference>
<evidence type="ECO:0000313" key="3">
    <source>
        <dbReference type="Proteomes" id="UP000031670"/>
    </source>
</evidence>
<organism evidence="2 3">
    <name type="scientific">Vibrio ishigakensis</name>
    <dbReference type="NCBI Taxonomy" id="1481914"/>
    <lineage>
        <taxon>Bacteria</taxon>
        <taxon>Pseudomonadati</taxon>
        <taxon>Pseudomonadota</taxon>
        <taxon>Gammaproteobacteria</taxon>
        <taxon>Vibrionales</taxon>
        <taxon>Vibrionaceae</taxon>
        <taxon>Vibrio</taxon>
    </lineage>
</organism>
<accession>A0A0B8PEP7</accession>
<proteinExistence type="predicted"/>
<dbReference type="InterPro" id="IPR036265">
    <property type="entry name" value="HIT-like_sf"/>
</dbReference>
<dbReference type="Pfam" id="PF01230">
    <property type="entry name" value="HIT"/>
    <property type="match status" value="1"/>
</dbReference>
<comment type="caution">
    <text evidence="2">The sequence shown here is derived from an EMBL/GenBank/DDBJ whole genome shotgun (WGS) entry which is preliminary data.</text>
</comment>
<protein>
    <submittedName>
        <fullName evidence="2">Diadenosine tetraphosphate hydrolase</fullName>
    </submittedName>
</protein>
<evidence type="ECO:0000313" key="2">
    <source>
        <dbReference type="EMBL" id="GAM61304.1"/>
    </source>
</evidence>
<sequence>MPFSLHPQLAKDTDVLGHFPLSIALLHKDSAVPWIILVPKIEGLKEIHHMSVENQQAFMQESQVVMEALESLFSQISLTSAR</sequence>
<dbReference type="SUPFAM" id="SSF54197">
    <property type="entry name" value="HIT-like"/>
    <property type="match status" value="1"/>
</dbReference>
<dbReference type="Proteomes" id="UP000031670">
    <property type="component" value="Unassembled WGS sequence"/>
</dbReference>
<dbReference type="AlphaFoldDB" id="A0A0B8PEP7"/>
<dbReference type="GO" id="GO:0016787">
    <property type="term" value="F:hydrolase activity"/>
    <property type="evidence" value="ECO:0007669"/>
    <property type="project" value="UniProtKB-KW"/>
</dbReference>
<dbReference type="EMBL" id="BBSA01000003">
    <property type="protein sequence ID" value="GAM61304.1"/>
    <property type="molecule type" value="Genomic_DNA"/>
</dbReference>
<dbReference type="InterPro" id="IPR011146">
    <property type="entry name" value="HIT-like"/>
</dbReference>
<reference evidence="2 3" key="1">
    <citation type="submission" date="2015-01" db="EMBL/GenBank/DDBJ databases">
        <title>Vibrio sp. C5 JCM 19232 whole genome shotgun sequence.</title>
        <authorList>
            <person name="Sawabe T."/>
            <person name="Meirelles P."/>
            <person name="Feng G."/>
            <person name="Sayaka M."/>
            <person name="Hattori M."/>
            <person name="Ohkuma M."/>
        </authorList>
    </citation>
    <scope>NUCLEOTIDE SEQUENCE [LARGE SCALE GENOMIC DNA]</scope>
    <source>
        <strain evidence="2 3">JCM19232</strain>
    </source>
</reference>
<feature type="domain" description="HIT" evidence="1">
    <location>
        <begin position="11"/>
        <end position="75"/>
    </location>
</feature>
<name>A0A0B8PEP7_9VIBR</name>
<gene>
    <name evidence="2" type="ORF">JCM19232_5605</name>
</gene>
<evidence type="ECO:0000259" key="1">
    <source>
        <dbReference type="Pfam" id="PF01230"/>
    </source>
</evidence>